<keyword evidence="2" id="KW-0812">Transmembrane</keyword>
<protein>
    <submittedName>
        <fullName evidence="3">Uncharacterized protein</fullName>
    </submittedName>
</protein>
<name>A0A5B1M2W2_9ACTN</name>
<feature type="transmembrane region" description="Helical" evidence="2">
    <location>
        <begin position="45"/>
        <end position="71"/>
    </location>
</feature>
<sequence length="187" mass="20408">MTQPPPPPGPYGQQPNPYGQQPGPYGQPYQPNPYGTPPKKSNKTLWIVLGIVGFVLLLCCGGFIGLFAFVWNEADNAIDEERENDTPSAVEHGDSFEHDDFRIESGWSVVSDDLGDFDIEGLTVTNEDDTSRSASLEFTIYRDDVEIAAISCNSGGTLEPDVKTAVDCYSVDPYVADFDTVKVADSF</sequence>
<keyword evidence="4" id="KW-1185">Reference proteome</keyword>
<accession>A0A5B1M2W2</accession>
<dbReference type="AlphaFoldDB" id="A0A5B1M2W2"/>
<organism evidence="3 4">
    <name type="scientific">Nocardioides antri</name>
    <dbReference type="NCBI Taxonomy" id="2607659"/>
    <lineage>
        <taxon>Bacteria</taxon>
        <taxon>Bacillati</taxon>
        <taxon>Actinomycetota</taxon>
        <taxon>Actinomycetes</taxon>
        <taxon>Propionibacteriales</taxon>
        <taxon>Nocardioidaceae</taxon>
        <taxon>Nocardioides</taxon>
    </lineage>
</organism>
<evidence type="ECO:0000256" key="2">
    <source>
        <dbReference type="SAM" id="Phobius"/>
    </source>
</evidence>
<evidence type="ECO:0000313" key="4">
    <source>
        <dbReference type="Proteomes" id="UP000324351"/>
    </source>
</evidence>
<gene>
    <name evidence="3" type="ORF">F0U47_07065</name>
</gene>
<feature type="compositionally biased region" description="Pro residues" evidence="1">
    <location>
        <begin position="1"/>
        <end position="10"/>
    </location>
</feature>
<reference evidence="3 4" key="1">
    <citation type="submission" date="2019-09" db="EMBL/GenBank/DDBJ databases">
        <title>Nocardioides panacisoli sp. nov., isolated from the soil of a ginseng field.</title>
        <authorList>
            <person name="Cho C."/>
        </authorList>
    </citation>
    <scope>NUCLEOTIDE SEQUENCE [LARGE SCALE GENOMIC DNA]</scope>
    <source>
        <strain evidence="3 4">BN140041</strain>
    </source>
</reference>
<keyword evidence="2" id="KW-1133">Transmembrane helix</keyword>
<dbReference type="RefSeq" id="WP_149749620.1">
    <property type="nucleotide sequence ID" value="NZ_VUJW01000003.1"/>
</dbReference>
<feature type="region of interest" description="Disordered" evidence="1">
    <location>
        <begin position="1"/>
        <end position="37"/>
    </location>
</feature>
<comment type="caution">
    <text evidence="3">The sequence shown here is derived from an EMBL/GenBank/DDBJ whole genome shotgun (WGS) entry which is preliminary data.</text>
</comment>
<feature type="compositionally biased region" description="Low complexity" evidence="1">
    <location>
        <begin position="11"/>
        <end position="29"/>
    </location>
</feature>
<evidence type="ECO:0000313" key="3">
    <source>
        <dbReference type="EMBL" id="KAA1427252.1"/>
    </source>
</evidence>
<proteinExistence type="predicted"/>
<keyword evidence="2" id="KW-0472">Membrane</keyword>
<dbReference type="EMBL" id="VUJW01000003">
    <property type="protein sequence ID" value="KAA1427252.1"/>
    <property type="molecule type" value="Genomic_DNA"/>
</dbReference>
<dbReference type="Proteomes" id="UP000324351">
    <property type="component" value="Unassembled WGS sequence"/>
</dbReference>
<evidence type="ECO:0000256" key="1">
    <source>
        <dbReference type="SAM" id="MobiDB-lite"/>
    </source>
</evidence>
<reference evidence="3 4" key="2">
    <citation type="submission" date="2019-09" db="EMBL/GenBank/DDBJ databases">
        <authorList>
            <person name="Jin C."/>
        </authorList>
    </citation>
    <scope>NUCLEOTIDE SEQUENCE [LARGE SCALE GENOMIC DNA]</scope>
    <source>
        <strain evidence="3 4">BN140041</strain>
    </source>
</reference>